<dbReference type="PANTHER" id="PTHR33824:SF7">
    <property type="entry name" value="POLYKETIDE CYCLASE_DEHYDRASE AND LIPID TRANSPORT SUPERFAMILY PROTEIN"/>
    <property type="match status" value="1"/>
</dbReference>
<evidence type="ECO:0000313" key="1">
    <source>
        <dbReference type="EMBL" id="MFC4562875.1"/>
    </source>
</evidence>
<keyword evidence="2" id="KW-1185">Reference proteome</keyword>
<evidence type="ECO:0000313" key="2">
    <source>
        <dbReference type="Proteomes" id="UP001595923"/>
    </source>
</evidence>
<dbReference type="InterPro" id="IPR023393">
    <property type="entry name" value="START-like_dom_sf"/>
</dbReference>
<name>A0ABV9DY24_9ACTN</name>
<protein>
    <submittedName>
        <fullName evidence="1">SRPBCC family protein</fullName>
    </submittedName>
</protein>
<dbReference type="PANTHER" id="PTHR33824">
    <property type="entry name" value="POLYKETIDE CYCLASE/DEHYDRASE AND LIPID TRANSPORT SUPERFAMILY PROTEIN"/>
    <property type="match status" value="1"/>
</dbReference>
<reference evidence="2" key="1">
    <citation type="journal article" date="2019" name="Int. J. Syst. Evol. Microbiol.">
        <title>The Global Catalogue of Microorganisms (GCM) 10K type strain sequencing project: providing services to taxonomists for standard genome sequencing and annotation.</title>
        <authorList>
            <consortium name="The Broad Institute Genomics Platform"/>
            <consortium name="The Broad Institute Genome Sequencing Center for Infectious Disease"/>
            <person name="Wu L."/>
            <person name="Ma J."/>
        </authorList>
    </citation>
    <scope>NUCLEOTIDE SEQUENCE [LARGE SCALE GENOMIC DNA]</scope>
    <source>
        <strain evidence="2">XZYJ18</strain>
    </source>
</reference>
<dbReference type="SUPFAM" id="SSF55961">
    <property type="entry name" value="Bet v1-like"/>
    <property type="match status" value="1"/>
</dbReference>
<dbReference type="Gene3D" id="3.30.530.20">
    <property type="match status" value="1"/>
</dbReference>
<proteinExistence type="predicted"/>
<gene>
    <name evidence="1" type="ORF">ACFO4E_13505</name>
</gene>
<dbReference type="Pfam" id="PF10604">
    <property type="entry name" value="Polyketide_cyc2"/>
    <property type="match status" value="1"/>
</dbReference>
<comment type="caution">
    <text evidence="1">The sequence shown here is derived from an EMBL/GenBank/DDBJ whole genome shotgun (WGS) entry which is preliminary data.</text>
</comment>
<accession>A0ABV9DY24</accession>
<dbReference type="InterPro" id="IPR047137">
    <property type="entry name" value="ORF3"/>
</dbReference>
<dbReference type="InterPro" id="IPR019587">
    <property type="entry name" value="Polyketide_cyclase/dehydratase"/>
</dbReference>
<organism evidence="1 2">
    <name type="scientific">Nocardiopsis mangrovi</name>
    <dbReference type="NCBI Taxonomy" id="1179818"/>
    <lineage>
        <taxon>Bacteria</taxon>
        <taxon>Bacillati</taxon>
        <taxon>Actinomycetota</taxon>
        <taxon>Actinomycetes</taxon>
        <taxon>Streptosporangiales</taxon>
        <taxon>Nocardiopsidaceae</taxon>
        <taxon>Nocardiopsis</taxon>
    </lineage>
</organism>
<dbReference type="RefSeq" id="WP_378574436.1">
    <property type="nucleotide sequence ID" value="NZ_JBHSFQ010000011.1"/>
</dbReference>
<dbReference type="Proteomes" id="UP001595923">
    <property type="component" value="Unassembled WGS sequence"/>
</dbReference>
<dbReference type="EMBL" id="JBHSFQ010000011">
    <property type="protein sequence ID" value="MFC4562875.1"/>
    <property type="molecule type" value="Genomic_DNA"/>
</dbReference>
<sequence length="142" mass="15948">MADVSVAVDAAVPARVAYDQWTRFEEFPDFMPTVLAFDHPDELSLKWTLLDATGRRQTMEAEITEQVPGERISWRGTNGDFAGIVTFRPTGDATCRITLQHSTFPEGDMGQFGDQPGLEKERTRDNLVSFKKHVEAAWTTPD</sequence>